<name>A0AAW1VF01_9CUCU</name>
<dbReference type="EMBL" id="JARQZJ010000129">
    <property type="protein sequence ID" value="KAK9891532.1"/>
    <property type="molecule type" value="Genomic_DNA"/>
</dbReference>
<accession>A0AAW1VF01</accession>
<organism evidence="1 2">
    <name type="scientific">Henosepilachna vigintioctopunctata</name>
    <dbReference type="NCBI Taxonomy" id="420089"/>
    <lineage>
        <taxon>Eukaryota</taxon>
        <taxon>Metazoa</taxon>
        <taxon>Ecdysozoa</taxon>
        <taxon>Arthropoda</taxon>
        <taxon>Hexapoda</taxon>
        <taxon>Insecta</taxon>
        <taxon>Pterygota</taxon>
        <taxon>Neoptera</taxon>
        <taxon>Endopterygota</taxon>
        <taxon>Coleoptera</taxon>
        <taxon>Polyphaga</taxon>
        <taxon>Cucujiformia</taxon>
        <taxon>Coccinelloidea</taxon>
        <taxon>Coccinellidae</taxon>
        <taxon>Epilachninae</taxon>
        <taxon>Epilachnini</taxon>
        <taxon>Henosepilachna</taxon>
    </lineage>
</organism>
<reference evidence="1 2" key="1">
    <citation type="submission" date="2023-03" db="EMBL/GenBank/DDBJ databases">
        <title>Genome insight into feeding habits of ladybird beetles.</title>
        <authorList>
            <person name="Li H.-S."/>
            <person name="Huang Y.-H."/>
            <person name="Pang H."/>
        </authorList>
    </citation>
    <scope>NUCLEOTIDE SEQUENCE [LARGE SCALE GENOMIC DNA]</scope>
    <source>
        <strain evidence="1">SYSU_2023b</strain>
        <tissue evidence="1">Whole body</tissue>
    </source>
</reference>
<protein>
    <submittedName>
        <fullName evidence="1">Uncharacterized protein</fullName>
    </submittedName>
</protein>
<proteinExistence type="predicted"/>
<feature type="non-terminal residue" evidence="1">
    <location>
        <position position="51"/>
    </location>
</feature>
<dbReference type="Proteomes" id="UP001431783">
    <property type="component" value="Unassembled WGS sequence"/>
</dbReference>
<gene>
    <name evidence="1" type="ORF">WA026_015497</name>
</gene>
<evidence type="ECO:0000313" key="1">
    <source>
        <dbReference type="EMBL" id="KAK9891532.1"/>
    </source>
</evidence>
<keyword evidence="2" id="KW-1185">Reference proteome</keyword>
<feature type="non-terminal residue" evidence="1">
    <location>
        <position position="1"/>
    </location>
</feature>
<sequence>KINSLLSELSTDVRVGDSNVQCSGTMVAEFRAAKYAILHATCLIFPQFPDY</sequence>
<dbReference type="AlphaFoldDB" id="A0AAW1VF01"/>
<evidence type="ECO:0000313" key="2">
    <source>
        <dbReference type="Proteomes" id="UP001431783"/>
    </source>
</evidence>
<comment type="caution">
    <text evidence="1">The sequence shown here is derived from an EMBL/GenBank/DDBJ whole genome shotgun (WGS) entry which is preliminary data.</text>
</comment>